<evidence type="ECO:0000313" key="1">
    <source>
        <dbReference type="EMBL" id="KAJ9069810.1"/>
    </source>
</evidence>
<name>A0ACC2T5P7_9FUNG</name>
<dbReference type="EMBL" id="QTSX02003607">
    <property type="protein sequence ID" value="KAJ9069810.1"/>
    <property type="molecule type" value="Genomic_DNA"/>
</dbReference>
<protein>
    <submittedName>
        <fullName evidence="1">Uncharacterized protein</fullName>
    </submittedName>
</protein>
<proteinExistence type="predicted"/>
<sequence length="126" mass="14037">MAGLNSDLLENWALDMIRLLLYPDNIKRSSDSVNDPLASDRFISFTTSSEGASVIAEDEILRLLRFISLNRFDQDSHGLIHTFSHPFACTGIDLLYLSTFGTANLLIKDSDIEEVTNILQALNTDS</sequence>
<accession>A0ACC2T5P7</accession>
<evidence type="ECO:0000313" key="2">
    <source>
        <dbReference type="Proteomes" id="UP001165960"/>
    </source>
</evidence>
<dbReference type="Proteomes" id="UP001165960">
    <property type="component" value="Unassembled WGS sequence"/>
</dbReference>
<organism evidence="1 2">
    <name type="scientific">Entomophthora muscae</name>
    <dbReference type="NCBI Taxonomy" id="34485"/>
    <lineage>
        <taxon>Eukaryota</taxon>
        <taxon>Fungi</taxon>
        <taxon>Fungi incertae sedis</taxon>
        <taxon>Zoopagomycota</taxon>
        <taxon>Entomophthoromycotina</taxon>
        <taxon>Entomophthoromycetes</taxon>
        <taxon>Entomophthorales</taxon>
        <taxon>Entomophthoraceae</taxon>
        <taxon>Entomophthora</taxon>
    </lineage>
</organism>
<gene>
    <name evidence="1" type="ORF">DSO57_1014694</name>
</gene>
<reference evidence="1" key="1">
    <citation type="submission" date="2022-04" db="EMBL/GenBank/DDBJ databases">
        <title>Genome of the entomopathogenic fungus Entomophthora muscae.</title>
        <authorList>
            <person name="Elya C."/>
            <person name="Lovett B.R."/>
            <person name="Lee E."/>
            <person name="Macias A.M."/>
            <person name="Hajek A.E."/>
            <person name="De Bivort B.L."/>
            <person name="Kasson M.T."/>
            <person name="De Fine Licht H.H."/>
            <person name="Stajich J.E."/>
        </authorList>
    </citation>
    <scope>NUCLEOTIDE SEQUENCE</scope>
    <source>
        <strain evidence="1">Berkeley</strain>
    </source>
</reference>
<keyword evidence="2" id="KW-1185">Reference proteome</keyword>
<comment type="caution">
    <text evidence="1">The sequence shown here is derived from an EMBL/GenBank/DDBJ whole genome shotgun (WGS) entry which is preliminary data.</text>
</comment>